<keyword evidence="3" id="KW-1185">Reference proteome</keyword>
<comment type="caution">
    <text evidence="2">The sequence shown here is derived from an EMBL/GenBank/DDBJ whole genome shotgun (WGS) entry which is preliminary data.</text>
</comment>
<dbReference type="EMBL" id="JAICCF010000008">
    <property type="protein sequence ID" value="MBW8688354.1"/>
    <property type="molecule type" value="Genomic_DNA"/>
</dbReference>
<evidence type="ECO:0000313" key="3">
    <source>
        <dbReference type="Proteomes" id="UP000812961"/>
    </source>
</evidence>
<evidence type="ECO:0000256" key="1">
    <source>
        <dbReference type="SAM" id="Phobius"/>
    </source>
</evidence>
<feature type="transmembrane region" description="Helical" evidence="1">
    <location>
        <begin position="126"/>
        <end position="145"/>
    </location>
</feature>
<protein>
    <submittedName>
        <fullName evidence="2">DUF3667 domain-containing protein</fullName>
    </submittedName>
</protein>
<dbReference type="RefSeq" id="WP_220253681.1">
    <property type="nucleotide sequence ID" value="NZ_JAICCF010000008.1"/>
</dbReference>
<keyword evidence="1" id="KW-1133">Transmembrane helix</keyword>
<feature type="transmembrane region" description="Helical" evidence="1">
    <location>
        <begin position="216"/>
        <end position="237"/>
    </location>
</feature>
<dbReference type="Pfam" id="PF12412">
    <property type="entry name" value="DUF3667"/>
    <property type="match status" value="1"/>
</dbReference>
<keyword evidence="1" id="KW-0812">Transmembrane</keyword>
<name>A0ABS7GKW1_9BACT</name>
<organism evidence="2 3">
    <name type="scientific">Chitinophaga rhizophila</name>
    <dbReference type="NCBI Taxonomy" id="2866212"/>
    <lineage>
        <taxon>Bacteria</taxon>
        <taxon>Pseudomonadati</taxon>
        <taxon>Bacteroidota</taxon>
        <taxon>Chitinophagia</taxon>
        <taxon>Chitinophagales</taxon>
        <taxon>Chitinophagaceae</taxon>
        <taxon>Chitinophaga</taxon>
    </lineage>
</organism>
<feature type="transmembrane region" description="Helical" evidence="1">
    <location>
        <begin position="182"/>
        <end position="204"/>
    </location>
</feature>
<accession>A0ABS7GKW1</accession>
<proteinExistence type="predicted"/>
<feature type="transmembrane region" description="Helical" evidence="1">
    <location>
        <begin position="152"/>
        <end position="176"/>
    </location>
</feature>
<dbReference type="InterPro" id="IPR022134">
    <property type="entry name" value="DUF3667"/>
</dbReference>
<evidence type="ECO:0000313" key="2">
    <source>
        <dbReference type="EMBL" id="MBW8688354.1"/>
    </source>
</evidence>
<dbReference type="Proteomes" id="UP000812961">
    <property type="component" value="Unassembled WGS sequence"/>
</dbReference>
<reference evidence="2 3" key="1">
    <citation type="submission" date="2021-08" db="EMBL/GenBank/DDBJ databases">
        <title>The genome sequence of Chitinophaga sp. B61.</title>
        <authorList>
            <person name="Zhang X."/>
        </authorList>
    </citation>
    <scope>NUCLEOTIDE SEQUENCE [LARGE SCALE GENOMIC DNA]</scope>
    <source>
        <strain evidence="2 3">B61</strain>
    </source>
</reference>
<sequence>MLITTITCSNCHNAVDNNFCGNCGQPIQIKRIDKDYILHEIWHILHFDKGIFYTIKELLIRPGQNVKEFIATNRSRLVKPVIFIIITSLIYTLTSNFFHIEKGYVNFDGSKQSAIGLIFSWVQHHYGYANIIMGMYIAFWSKLFFSRYNYNFFEILILLCFVMGVGMLIFAAFAVIEGLTKVSLMNIAGAVAILYAIWAIGQFFDAKKVSSYFKALAAYMLGMIVFSLSLVLLGILIDFLKP</sequence>
<keyword evidence="1" id="KW-0472">Membrane</keyword>
<feature type="transmembrane region" description="Helical" evidence="1">
    <location>
        <begin position="77"/>
        <end position="98"/>
    </location>
</feature>
<gene>
    <name evidence="2" type="ORF">K1Y79_28725</name>
</gene>